<reference evidence="3" key="2">
    <citation type="journal article" date="2019" name="Mol. Plant Microbe Interact.">
        <title>Genome sequence resources for four phytopathogenic fungi from the Colletotrichum orbiculare species complex.</title>
        <authorList>
            <person name="Gan P."/>
            <person name="Tsushima A."/>
            <person name="Narusaka M."/>
            <person name="Narusaka Y."/>
            <person name="Takano Y."/>
            <person name="Kubo Y."/>
            <person name="Shirasu K."/>
        </authorList>
    </citation>
    <scope>GENOME REANNOTATION</scope>
    <source>
        <strain evidence="3">104-T / ATCC 96160 / CBS 514.97 / LARS 414 / MAFF 240422</strain>
    </source>
</reference>
<feature type="compositionally biased region" description="Polar residues" evidence="1">
    <location>
        <begin position="47"/>
        <end position="57"/>
    </location>
</feature>
<organism evidence="2 3">
    <name type="scientific">Colletotrichum orbiculare (strain 104-T / ATCC 96160 / CBS 514.97 / LARS 414 / MAFF 240422)</name>
    <name type="common">Cucumber anthracnose fungus</name>
    <name type="synonym">Colletotrichum lagenarium</name>
    <dbReference type="NCBI Taxonomy" id="1213857"/>
    <lineage>
        <taxon>Eukaryota</taxon>
        <taxon>Fungi</taxon>
        <taxon>Dikarya</taxon>
        <taxon>Ascomycota</taxon>
        <taxon>Pezizomycotina</taxon>
        <taxon>Sordariomycetes</taxon>
        <taxon>Hypocreomycetidae</taxon>
        <taxon>Glomerellales</taxon>
        <taxon>Glomerellaceae</taxon>
        <taxon>Colletotrichum</taxon>
        <taxon>Colletotrichum orbiculare species complex</taxon>
    </lineage>
</organism>
<dbReference type="AlphaFoldDB" id="A0A484F878"/>
<sequence length="92" mass="10300">MTLGYCFYYETTSPKKSVLPSHQRLPYHGAMLSQSELLVADVGRPPQQETMAHSATNNKDDQRRITIATDNNNNTGNTVTSQATQRRTMAEL</sequence>
<evidence type="ECO:0000313" key="2">
    <source>
        <dbReference type="EMBL" id="TDZ14460.1"/>
    </source>
</evidence>
<feature type="region of interest" description="Disordered" evidence="1">
    <location>
        <begin position="47"/>
        <end position="92"/>
    </location>
</feature>
<comment type="caution">
    <text evidence="2">The sequence shown here is derived from an EMBL/GenBank/DDBJ whole genome shotgun (WGS) entry which is preliminary data.</text>
</comment>
<evidence type="ECO:0000313" key="3">
    <source>
        <dbReference type="Proteomes" id="UP000014480"/>
    </source>
</evidence>
<proteinExistence type="predicted"/>
<gene>
    <name evidence="2" type="ORF">Cob_v012606</name>
</gene>
<accession>A0A484F878</accession>
<reference evidence="3" key="1">
    <citation type="journal article" date="2013" name="New Phytol.">
        <title>Comparative genomic and transcriptomic analyses reveal the hemibiotrophic stage shift of Colletotrichum fungi.</title>
        <authorList>
            <person name="Gan P."/>
            <person name="Ikeda K."/>
            <person name="Irieda H."/>
            <person name="Narusaka M."/>
            <person name="O'Connell R.J."/>
            <person name="Narusaka Y."/>
            <person name="Takano Y."/>
            <person name="Kubo Y."/>
            <person name="Shirasu K."/>
        </authorList>
    </citation>
    <scope>NUCLEOTIDE SEQUENCE [LARGE SCALE GENOMIC DNA]</scope>
    <source>
        <strain evidence="3">104-T / ATCC 96160 / CBS 514.97 / LARS 414 / MAFF 240422</strain>
    </source>
</reference>
<feature type="compositionally biased region" description="Low complexity" evidence="1">
    <location>
        <begin position="66"/>
        <end position="80"/>
    </location>
</feature>
<name>A0A484F878_COLOR</name>
<evidence type="ECO:0000256" key="1">
    <source>
        <dbReference type="SAM" id="MobiDB-lite"/>
    </source>
</evidence>
<keyword evidence="3" id="KW-1185">Reference proteome</keyword>
<feature type="compositionally biased region" description="Polar residues" evidence="1">
    <location>
        <begin position="81"/>
        <end position="92"/>
    </location>
</feature>
<dbReference type="EMBL" id="AMCV02000050">
    <property type="protein sequence ID" value="TDZ14460.1"/>
    <property type="molecule type" value="Genomic_DNA"/>
</dbReference>
<dbReference type="Proteomes" id="UP000014480">
    <property type="component" value="Unassembled WGS sequence"/>
</dbReference>
<protein>
    <submittedName>
        <fullName evidence="2">Uncharacterized protein</fullName>
    </submittedName>
</protein>